<dbReference type="InterPro" id="IPR011991">
    <property type="entry name" value="ArsR-like_HTH"/>
</dbReference>
<accession>A0A4Q9KFP9</accession>
<gene>
    <name evidence="2" type="ORF">ET989_02605</name>
</gene>
<dbReference type="InterPro" id="IPR050313">
    <property type="entry name" value="Carb_Metab_HTH_regulators"/>
</dbReference>
<sequence>MFLNTRVRRGSMTEQLVVPEHDDASTRDRVARSILEHGPSTAADLAERLHLTPAAVRRHLTVLTDAGHLESREQRVYGQRGRGRPAKVFVLTDAGRETFHHAYDDLAIRALRFLREAGGAQAVTAFAEHTMDEVRRRFTAEGAEYATPADALTDVLNEQGYVANLQPVASGTQLCQYHCPVSHVAREFPELCAAETRLFSELLGSHVQRIATIAHGDGVCTTHIPHPVERKKVS</sequence>
<protein>
    <submittedName>
        <fullName evidence="2">Transcriptional regulator</fullName>
    </submittedName>
</protein>
<dbReference type="Pfam" id="PF01022">
    <property type="entry name" value="HTH_5"/>
    <property type="match status" value="1"/>
</dbReference>
<comment type="caution">
    <text evidence="2">The sequence shown here is derived from an EMBL/GenBank/DDBJ whole genome shotgun (WGS) entry which is preliminary data.</text>
</comment>
<evidence type="ECO:0000259" key="1">
    <source>
        <dbReference type="Pfam" id="PF01022"/>
    </source>
</evidence>
<keyword evidence="3" id="KW-1185">Reference proteome</keyword>
<evidence type="ECO:0000313" key="3">
    <source>
        <dbReference type="Proteomes" id="UP000292373"/>
    </source>
</evidence>
<dbReference type="PANTHER" id="PTHR30363:SF28">
    <property type="entry name" value="TRANSCRIPTIONAL REGULATORY PROTEIN-RELATED"/>
    <property type="match status" value="1"/>
</dbReference>
<feature type="domain" description="HTH arsR-type" evidence="1">
    <location>
        <begin position="34"/>
        <end position="67"/>
    </location>
</feature>
<dbReference type="EMBL" id="SDMQ01000002">
    <property type="protein sequence ID" value="TBT87222.1"/>
    <property type="molecule type" value="Genomic_DNA"/>
</dbReference>
<evidence type="ECO:0000313" key="2">
    <source>
        <dbReference type="EMBL" id="TBT87222.1"/>
    </source>
</evidence>
<dbReference type="InterPro" id="IPR036388">
    <property type="entry name" value="WH-like_DNA-bd_sf"/>
</dbReference>
<dbReference type="OrthoDB" id="3375207at2"/>
<dbReference type="AlphaFoldDB" id="A0A4Q9KFP9"/>
<name>A0A4Q9KFP9_9ACTN</name>
<reference evidence="2 3" key="1">
    <citation type="submission" date="2019-01" db="EMBL/GenBank/DDBJ databases">
        <title>Lactibacter flavus gen. nov., sp. nov., a novel bacterium of the family Propionibacteriaceae isolated from raw milk and dairy products.</title>
        <authorList>
            <person name="Huptas C."/>
            <person name="Wenning M."/>
            <person name="Breitenwieser F."/>
            <person name="Doll E."/>
            <person name="Von Neubeck M."/>
            <person name="Busse H.-J."/>
            <person name="Scherer S."/>
        </authorList>
    </citation>
    <scope>NUCLEOTIDE SEQUENCE [LARGE SCALE GENOMIC DNA]</scope>
    <source>
        <strain evidence="2 3">KCTC 33808</strain>
    </source>
</reference>
<dbReference type="PANTHER" id="PTHR30363">
    <property type="entry name" value="HTH-TYPE TRANSCRIPTIONAL REGULATOR SRLR-RELATED"/>
    <property type="match status" value="1"/>
</dbReference>
<organism evidence="2 3">
    <name type="scientific">Propioniciclava sinopodophylli</name>
    <dbReference type="NCBI Taxonomy" id="1837344"/>
    <lineage>
        <taxon>Bacteria</taxon>
        <taxon>Bacillati</taxon>
        <taxon>Actinomycetota</taxon>
        <taxon>Actinomycetes</taxon>
        <taxon>Propionibacteriales</taxon>
        <taxon>Propionibacteriaceae</taxon>
        <taxon>Propioniciclava</taxon>
    </lineage>
</organism>
<dbReference type="Gene3D" id="1.10.10.10">
    <property type="entry name" value="Winged helix-like DNA-binding domain superfamily/Winged helix DNA-binding domain"/>
    <property type="match status" value="1"/>
</dbReference>
<proteinExistence type="predicted"/>
<dbReference type="SUPFAM" id="SSF46785">
    <property type="entry name" value="Winged helix' DNA-binding domain"/>
    <property type="match status" value="1"/>
</dbReference>
<dbReference type="InterPro" id="IPR036390">
    <property type="entry name" value="WH_DNA-bd_sf"/>
</dbReference>
<dbReference type="Proteomes" id="UP000292373">
    <property type="component" value="Unassembled WGS sequence"/>
</dbReference>
<dbReference type="CDD" id="cd00090">
    <property type="entry name" value="HTH_ARSR"/>
    <property type="match status" value="1"/>
</dbReference>
<dbReference type="InterPro" id="IPR001845">
    <property type="entry name" value="HTH_ArsR_DNA-bd_dom"/>
</dbReference>